<evidence type="ECO:0000313" key="1">
    <source>
        <dbReference type="EMBL" id="RPD91221.1"/>
    </source>
</evidence>
<dbReference type="EMBL" id="RPFJ01000074">
    <property type="protein sequence ID" value="RPD91221.1"/>
    <property type="molecule type" value="Genomic_DNA"/>
</dbReference>
<organism evidence="1 2">
    <name type="scientific">Aureibaculum marinum</name>
    <dbReference type="NCBI Taxonomy" id="2487930"/>
    <lineage>
        <taxon>Bacteria</taxon>
        <taxon>Pseudomonadati</taxon>
        <taxon>Bacteroidota</taxon>
        <taxon>Flavobacteriia</taxon>
        <taxon>Flavobacteriales</taxon>
        <taxon>Flavobacteriaceae</taxon>
        <taxon>Aureibaculum</taxon>
    </lineage>
</organism>
<sequence>MKELSLEKLENLEGGKFWGNDKTCGDTYEIAGSCYRNCTKSYRMFWIKFNKTPVTEGAAC</sequence>
<comment type="caution">
    <text evidence="1">The sequence shown here is derived from an EMBL/GenBank/DDBJ whole genome shotgun (WGS) entry which is preliminary data.</text>
</comment>
<evidence type="ECO:0008006" key="3">
    <source>
        <dbReference type="Google" id="ProtNLM"/>
    </source>
</evidence>
<reference evidence="1 2" key="1">
    <citation type="submission" date="2018-11" db="EMBL/GenBank/DDBJ databases">
        <title>Aureibaculum marinum gen. nov., sp. nov., a member of the family Flavobacteriaceae isolated from the Bohai Sea.</title>
        <authorList>
            <person name="Ji X."/>
        </authorList>
    </citation>
    <scope>NUCLEOTIDE SEQUENCE [LARGE SCALE GENOMIC DNA]</scope>
    <source>
        <strain evidence="1 2">BH-SD17</strain>
    </source>
</reference>
<dbReference type="Proteomes" id="UP000270856">
    <property type="component" value="Unassembled WGS sequence"/>
</dbReference>
<accession>A0A3N4N525</accession>
<protein>
    <recommendedName>
        <fullName evidence="3">Bacteriocin</fullName>
    </recommendedName>
</protein>
<dbReference type="AlphaFoldDB" id="A0A3N4N525"/>
<gene>
    <name evidence="1" type="ORF">EGM88_14890</name>
</gene>
<evidence type="ECO:0000313" key="2">
    <source>
        <dbReference type="Proteomes" id="UP000270856"/>
    </source>
</evidence>
<proteinExistence type="predicted"/>
<name>A0A3N4N525_9FLAO</name>
<keyword evidence="2" id="KW-1185">Reference proteome</keyword>